<dbReference type="AlphaFoldDB" id="X0X530"/>
<dbReference type="GO" id="GO:0003725">
    <property type="term" value="F:double-stranded RNA binding"/>
    <property type="evidence" value="ECO:0007669"/>
    <property type="project" value="InterPro"/>
</dbReference>
<evidence type="ECO:0000259" key="1">
    <source>
        <dbReference type="PROSITE" id="PS51163"/>
    </source>
</evidence>
<accession>X0X530</accession>
<proteinExistence type="predicted"/>
<organism evidence="2">
    <name type="scientific">marine sediment metagenome</name>
    <dbReference type="NCBI Taxonomy" id="412755"/>
    <lineage>
        <taxon>unclassified sequences</taxon>
        <taxon>metagenomes</taxon>
        <taxon>ecological metagenomes</taxon>
    </lineage>
</organism>
<dbReference type="GO" id="GO:0051604">
    <property type="term" value="P:protein maturation"/>
    <property type="evidence" value="ECO:0007669"/>
    <property type="project" value="TreeGrafter"/>
</dbReference>
<dbReference type="InterPro" id="IPR041440">
    <property type="entry name" value="HypF_C"/>
</dbReference>
<dbReference type="Gene3D" id="3.30.420.360">
    <property type="match status" value="1"/>
</dbReference>
<dbReference type="PANTHER" id="PTHR42959:SF1">
    <property type="entry name" value="CARBAMOYLTRANSFERASE HYPF"/>
    <property type="match status" value="1"/>
</dbReference>
<dbReference type="GO" id="GO:0016743">
    <property type="term" value="F:carboxyl- or carbamoyltransferase activity"/>
    <property type="evidence" value="ECO:0007669"/>
    <property type="project" value="TreeGrafter"/>
</dbReference>
<dbReference type="Pfam" id="PF17788">
    <property type="entry name" value="HypF_C"/>
    <property type="match status" value="1"/>
</dbReference>
<dbReference type="InterPro" id="IPR006070">
    <property type="entry name" value="Sua5-like_dom"/>
</dbReference>
<dbReference type="InterPro" id="IPR051060">
    <property type="entry name" value="Carbamoyltrans_HypF-like"/>
</dbReference>
<feature type="domain" description="YrdC-like" evidence="1">
    <location>
        <begin position="1"/>
        <end position="91"/>
    </location>
</feature>
<dbReference type="PROSITE" id="PS51163">
    <property type="entry name" value="YRDC"/>
    <property type="match status" value="1"/>
</dbReference>
<dbReference type="PANTHER" id="PTHR42959">
    <property type="entry name" value="CARBAMOYLTRANSFERASE"/>
    <property type="match status" value="1"/>
</dbReference>
<dbReference type="Pfam" id="PF01300">
    <property type="entry name" value="Sua5_yciO_yrdC"/>
    <property type="match status" value="1"/>
</dbReference>
<dbReference type="GO" id="GO:0008270">
    <property type="term" value="F:zinc ion binding"/>
    <property type="evidence" value="ECO:0007669"/>
    <property type="project" value="TreeGrafter"/>
</dbReference>
<dbReference type="Gene3D" id="3.90.870.40">
    <property type="match status" value="1"/>
</dbReference>
<dbReference type="EMBL" id="BARS01036889">
    <property type="protein sequence ID" value="GAG20101.1"/>
    <property type="molecule type" value="Genomic_DNA"/>
</dbReference>
<sequence>MVAPGLKYLGVMLPYTPLHHLLLAETGLPLVMTSGNLTEEPIAKDNDEATRRLHGIADYFLLHNRDIHSRYDDSVVMVETDKPIVLRRARSYAPYPVHLPFRARQVLACGAELKNTFCLTRDNHAFLGQHI</sequence>
<dbReference type="InterPro" id="IPR017945">
    <property type="entry name" value="DHBP_synth_RibB-like_a/b_dom"/>
</dbReference>
<gene>
    <name evidence="2" type="ORF">S01H1_56641</name>
</gene>
<comment type="caution">
    <text evidence="2">The sequence shown here is derived from an EMBL/GenBank/DDBJ whole genome shotgun (WGS) entry which is preliminary data.</text>
</comment>
<protein>
    <recommendedName>
        <fullName evidence="1">YrdC-like domain-containing protein</fullName>
    </recommendedName>
</protein>
<name>X0X530_9ZZZZ</name>
<reference evidence="2" key="1">
    <citation type="journal article" date="2014" name="Front. Microbiol.">
        <title>High frequency of phylogenetically diverse reductive dehalogenase-homologous genes in deep subseafloor sedimentary metagenomes.</title>
        <authorList>
            <person name="Kawai M."/>
            <person name="Futagami T."/>
            <person name="Toyoda A."/>
            <person name="Takaki Y."/>
            <person name="Nishi S."/>
            <person name="Hori S."/>
            <person name="Arai W."/>
            <person name="Tsubouchi T."/>
            <person name="Morono Y."/>
            <person name="Uchiyama I."/>
            <person name="Ito T."/>
            <person name="Fujiyama A."/>
            <person name="Inagaki F."/>
            <person name="Takami H."/>
        </authorList>
    </citation>
    <scope>NUCLEOTIDE SEQUENCE</scope>
    <source>
        <strain evidence="2">Expedition CK06-06</strain>
    </source>
</reference>
<evidence type="ECO:0000313" key="2">
    <source>
        <dbReference type="EMBL" id="GAG20101.1"/>
    </source>
</evidence>
<dbReference type="SUPFAM" id="SSF55821">
    <property type="entry name" value="YrdC/RibB"/>
    <property type="match status" value="1"/>
</dbReference>
<feature type="non-terminal residue" evidence="2">
    <location>
        <position position="131"/>
    </location>
</feature>